<comment type="caution">
    <text evidence="3">The sequence shown here is derived from an EMBL/GenBank/DDBJ whole genome shotgun (WGS) entry which is preliminary data.</text>
</comment>
<evidence type="ECO:0000256" key="2">
    <source>
        <dbReference type="SAM" id="MobiDB-lite"/>
    </source>
</evidence>
<keyword evidence="1" id="KW-0175">Coiled coil</keyword>
<evidence type="ECO:0000256" key="1">
    <source>
        <dbReference type="SAM" id="Coils"/>
    </source>
</evidence>
<dbReference type="EMBL" id="JAGPYM010000002">
    <property type="protein sequence ID" value="KAH6898903.1"/>
    <property type="molecule type" value="Genomic_DNA"/>
</dbReference>
<name>A0A9P8WHG3_9HYPO</name>
<proteinExistence type="predicted"/>
<evidence type="ECO:0000313" key="4">
    <source>
        <dbReference type="Proteomes" id="UP000777438"/>
    </source>
</evidence>
<feature type="compositionally biased region" description="Acidic residues" evidence="2">
    <location>
        <begin position="162"/>
        <end position="174"/>
    </location>
</feature>
<sequence length="277" mass="30704">MTVVAIKCAKCGVKFGSVDNLWLKLGKHHIALITDANTDVEVNDDEILDVTGINNDLRLEFSLSKRLSQGQSGTIVANIKLREISCTSCHMSVGSQCVEIPDEHHLLAKGQYLFFATAILLKSARDGRRKVEPEVQQTFPWIATKEQPKVFSPEDEVHRDGTDEEDLEREESVESAESTNGYLPEEHILDPEVTAALQSVVSALGQDIQLLHDELRETRAEVKKLRSENNGLKAELENTKHQVEAARESAETANSNFAVYKGDIENTHHPPAGLMLA</sequence>
<protein>
    <submittedName>
        <fullName evidence="3">Uncharacterized protein</fullName>
    </submittedName>
</protein>
<dbReference type="AlphaFoldDB" id="A0A9P8WHG3"/>
<dbReference type="OrthoDB" id="5396360at2759"/>
<evidence type="ECO:0000313" key="3">
    <source>
        <dbReference type="EMBL" id="KAH6898903.1"/>
    </source>
</evidence>
<accession>A0A9P8WHG3</accession>
<dbReference type="Proteomes" id="UP000777438">
    <property type="component" value="Unassembled WGS sequence"/>
</dbReference>
<feature type="region of interest" description="Disordered" evidence="2">
    <location>
        <begin position="150"/>
        <end position="179"/>
    </location>
</feature>
<organism evidence="3 4">
    <name type="scientific">Thelonectria olida</name>
    <dbReference type="NCBI Taxonomy" id="1576542"/>
    <lineage>
        <taxon>Eukaryota</taxon>
        <taxon>Fungi</taxon>
        <taxon>Dikarya</taxon>
        <taxon>Ascomycota</taxon>
        <taxon>Pezizomycotina</taxon>
        <taxon>Sordariomycetes</taxon>
        <taxon>Hypocreomycetidae</taxon>
        <taxon>Hypocreales</taxon>
        <taxon>Nectriaceae</taxon>
        <taxon>Thelonectria</taxon>
    </lineage>
</organism>
<feature type="coiled-coil region" evidence="1">
    <location>
        <begin position="208"/>
        <end position="256"/>
    </location>
</feature>
<reference evidence="3 4" key="1">
    <citation type="journal article" date="2021" name="Nat. Commun.">
        <title>Genetic determinants of endophytism in the Arabidopsis root mycobiome.</title>
        <authorList>
            <person name="Mesny F."/>
            <person name="Miyauchi S."/>
            <person name="Thiergart T."/>
            <person name="Pickel B."/>
            <person name="Atanasova L."/>
            <person name="Karlsson M."/>
            <person name="Huettel B."/>
            <person name="Barry K.W."/>
            <person name="Haridas S."/>
            <person name="Chen C."/>
            <person name="Bauer D."/>
            <person name="Andreopoulos W."/>
            <person name="Pangilinan J."/>
            <person name="LaButti K."/>
            <person name="Riley R."/>
            <person name="Lipzen A."/>
            <person name="Clum A."/>
            <person name="Drula E."/>
            <person name="Henrissat B."/>
            <person name="Kohler A."/>
            <person name="Grigoriev I.V."/>
            <person name="Martin F.M."/>
            <person name="Hacquard S."/>
        </authorList>
    </citation>
    <scope>NUCLEOTIDE SEQUENCE [LARGE SCALE GENOMIC DNA]</scope>
    <source>
        <strain evidence="3 4">MPI-CAGE-CH-0241</strain>
    </source>
</reference>
<keyword evidence="4" id="KW-1185">Reference proteome</keyword>
<dbReference type="Gene3D" id="1.20.5.1700">
    <property type="match status" value="1"/>
</dbReference>
<gene>
    <name evidence="3" type="ORF">B0T10DRAFT_454229</name>
</gene>